<name>A0A0F4YYJ6_RASE3</name>
<dbReference type="PROSITE" id="PS00134">
    <property type="entry name" value="TRYPSIN_HIS"/>
    <property type="match status" value="1"/>
</dbReference>
<dbReference type="PANTHER" id="PTHR15462">
    <property type="entry name" value="SERINE PROTEASE"/>
    <property type="match status" value="1"/>
</dbReference>
<protein>
    <recommendedName>
        <fullName evidence="7">Serine protease</fullName>
        <ecNumber evidence="7">3.4.21.-</ecNumber>
    </recommendedName>
</protein>
<evidence type="ECO:0000256" key="6">
    <source>
        <dbReference type="ARBA" id="ARBA00022825"/>
    </source>
</evidence>
<dbReference type="Gene3D" id="2.40.10.10">
    <property type="entry name" value="Trypsin-like serine proteases"/>
    <property type="match status" value="2"/>
</dbReference>
<dbReference type="InterPro" id="IPR009003">
    <property type="entry name" value="Peptidase_S1_PA"/>
</dbReference>
<comment type="similarity">
    <text evidence="1">Belongs to the peptidase S1 family.</text>
</comment>
<dbReference type="EC" id="3.4.21.-" evidence="7"/>
<keyword evidence="3 7" id="KW-0645">Protease</keyword>
<comment type="similarity">
    <text evidence="2 7">Belongs to the peptidase S1B family.</text>
</comment>
<keyword evidence="6 7" id="KW-0720">Serine protease</keyword>
<dbReference type="Pfam" id="PF00089">
    <property type="entry name" value="Trypsin"/>
    <property type="match status" value="1"/>
</dbReference>
<dbReference type="PRINTS" id="PR00839">
    <property type="entry name" value="V8PROTEASE"/>
</dbReference>
<dbReference type="InterPro" id="IPR001254">
    <property type="entry name" value="Trypsin_dom"/>
</dbReference>
<sequence>MSGRDRPSCSPMSIGVFYPVLESEMLDPISLKRLKAPFWNLAWTENTEGNSGGTFGYVPEHIPFSRDGRLKPWSAIGAKNLSLANPNRTGLYFRDEILNTNAYPWSTIGRVDFKRFQGDNGGWCTASLVGSNLILTASHCFPWGFNRTRWMRFVPGYRFGNEPYGGSFVSRCRGVKNTSNVTGIDYIVCRLCEPLGKIAGWMGTSWWEEPGQYMVRTWRSSGYPADSLGGLTQMLRSDIHLNNVDLHFDKGNELESDIYASAGWSGGPMWGYIAGAPKIVGVCSGSEKDCSERVEGCNRIEDFDDDNGHDVSAGGRLMSDLIAYAMAHWADK</sequence>
<dbReference type="Proteomes" id="UP000053958">
    <property type="component" value="Unassembled WGS sequence"/>
</dbReference>
<dbReference type="AlphaFoldDB" id="A0A0F4YYJ6"/>
<evidence type="ECO:0000256" key="3">
    <source>
        <dbReference type="ARBA" id="ARBA00022670"/>
    </source>
</evidence>
<dbReference type="GO" id="GO:0006508">
    <property type="term" value="P:proteolysis"/>
    <property type="evidence" value="ECO:0007669"/>
    <property type="project" value="UniProtKB-KW"/>
</dbReference>
<dbReference type="InterPro" id="IPR018114">
    <property type="entry name" value="TRYPSIN_HIS"/>
</dbReference>
<dbReference type="RefSeq" id="XP_013329926.1">
    <property type="nucleotide sequence ID" value="XM_013474472.1"/>
</dbReference>
<keyword evidence="4" id="KW-0732">Signal</keyword>
<reference evidence="9 10" key="1">
    <citation type="submission" date="2015-04" db="EMBL/GenBank/DDBJ databases">
        <authorList>
            <person name="Heijne W.H."/>
            <person name="Fedorova N.D."/>
            <person name="Nierman W.C."/>
            <person name="Vollebregt A.W."/>
            <person name="Zhao Z."/>
            <person name="Wu L."/>
            <person name="Kumar M."/>
            <person name="Stam H."/>
            <person name="van den Berg M.A."/>
            <person name="Pel H.J."/>
        </authorList>
    </citation>
    <scope>NUCLEOTIDE SEQUENCE [LARGE SCALE GENOMIC DNA]</scope>
    <source>
        <strain evidence="9 10">CBS 393.64</strain>
    </source>
</reference>
<keyword evidence="10" id="KW-1185">Reference proteome</keyword>
<evidence type="ECO:0000256" key="4">
    <source>
        <dbReference type="ARBA" id="ARBA00022729"/>
    </source>
</evidence>
<evidence type="ECO:0000259" key="8">
    <source>
        <dbReference type="Pfam" id="PF00089"/>
    </source>
</evidence>
<comment type="caution">
    <text evidence="9">The sequence shown here is derived from an EMBL/GenBank/DDBJ whole genome shotgun (WGS) entry which is preliminary data.</text>
</comment>
<evidence type="ECO:0000256" key="5">
    <source>
        <dbReference type="ARBA" id="ARBA00022801"/>
    </source>
</evidence>
<dbReference type="SUPFAM" id="SSF50494">
    <property type="entry name" value="Trypsin-like serine proteases"/>
    <property type="match status" value="1"/>
</dbReference>
<feature type="domain" description="Peptidase S1" evidence="8">
    <location>
        <begin position="118"/>
        <end position="293"/>
    </location>
</feature>
<dbReference type="GO" id="GO:0004252">
    <property type="term" value="F:serine-type endopeptidase activity"/>
    <property type="evidence" value="ECO:0007669"/>
    <property type="project" value="InterPro"/>
</dbReference>
<dbReference type="OrthoDB" id="10037376at2759"/>
<dbReference type="InterPro" id="IPR008256">
    <property type="entry name" value="Peptidase_S1B"/>
</dbReference>
<evidence type="ECO:0000256" key="1">
    <source>
        <dbReference type="ARBA" id="ARBA00007664"/>
    </source>
</evidence>
<dbReference type="InterPro" id="IPR043504">
    <property type="entry name" value="Peptidase_S1_PA_chymotrypsin"/>
</dbReference>
<dbReference type="PANTHER" id="PTHR15462:SF8">
    <property type="entry name" value="SERINE PROTEASE"/>
    <property type="match status" value="1"/>
</dbReference>
<evidence type="ECO:0000256" key="7">
    <source>
        <dbReference type="RuleBase" id="RU004296"/>
    </source>
</evidence>
<proteinExistence type="inferred from homology"/>
<dbReference type="GeneID" id="25315024"/>
<gene>
    <name evidence="9" type="ORF">T310_2673</name>
</gene>
<keyword evidence="5 7" id="KW-0378">Hydrolase</keyword>
<dbReference type="InterPro" id="IPR050966">
    <property type="entry name" value="Glutamyl_endopeptidase"/>
</dbReference>
<dbReference type="EMBL" id="LASV01000105">
    <property type="protein sequence ID" value="KKA23314.1"/>
    <property type="molecule type" value="Genomic_DNA"/>
</dbReference>
<evidence type="ECO:0000313" key="9">
    <source>
        <dbReference type="EMBL" id="KKA23314.1"/>
    </source>
</evidence>
<evidence type="ECO:0000256" key="2">
    <source>
        <dbReference type="ARBA" id="ARBA00008764"/>
    </source>
</evidence>
<evidence type="ECO:0000313" key="10">
    <source>
        <dbReference type="Proteomes" id="UP000053958"/>
    </source>
</evidence>
<accession>A0A0F4YYJ6</accession>
<organism evidence="9 10">
    <name type="scientific">Rasamsonia emersonii (strain ATCC 16479 / CBS 393.64 / IMI 116815)</name>
    <dbReference type="NCBI Taxonomy" id="1408163"/>
    <lineage>
        <taxon>Eukaryota</taxon>
        <taxon>Fungi</taxon>
        <taxon>Dikarya</taxon>
        <taxon>Ascomycota</taxon>
        <taxon>Pezizomycotina</taxon>
        <taxon>Eurotiomycetes</taxon>
        <taxon>Eurotiomycetidae</taxon>
        <taxon>Eurotiales</taxon>
        <taxon>Trichocomaceae</taxon>
        <taxon>Rasamsonia</taxon>
    </lineage>
</organism>